<proteinExistence type="predicted"/>
<protein>
    <recommendedName>
        <fullName evidence="4">DUF1189 domain-containing protein</fullName>
    </recommendedName>
</protein>
<dbReference type="InterPro" id="IPR009574">
    <property type="entry name" value="DUF1189"/>
</dbReference>
<organism evidence="2 3">
    <name type="scientific">Candidatus Gottesmanbacteria bacterium RIFCSPHIGHO2_02_FULL_39_11</name>
    <dbReference type="NCBI Taxonomy" id="1798382"/>
    <lineage>
        <taxon>Bacteria</taxon>
        <taxon>Candidatus Gottesmaniibacteriota</taxon>
    </lineage>
</organism>
<sequence>MSKLKTFFRSLYLSATNPSYYRDLLKTKFSFSLKYFFGLSLLLTLISTIVFSLILIPQIKTLEQTLKTQADTFYPNDLVITLKNGKLSTNRKDPIVVTFPFDTGENRKNLVIDPTASISAMEKYQAGVLINEDSLSLIGENNQIRTYPLSDIENFTLNKSEFSKGVAMVEKFLDALPAFLPGILLVIFVFSISIGLFLKILFYSLLTYAVARVQNLHITYGKAFQLTIHAITPIVLLQILEIVFGIQIPIPLFFQILYVILLVIIIKEIKNKLGEAKK</sequence>
<evidence type="ECO:0000256" key="1">
    <source>
        <dbReference type="SAM" id="Phobius"/>
    </source>
</evidence>
<keyword evidence="1" id="KW-0472">Membrane</keyword>
<feature type="transmembrane region" description="Helical" evidence="1">
    <location>
        <begin position="252"/>
        <end position="269"/>
    </location>
</feature>
<evidence type="ECO:0008006" key="4">
    <source>
        <dbReference type="Google" id="ProtNLM"/>
    </source>
</evidence>
<feature type="transmembrane region" description="Helical" evidence="1">
    <location>
        <begin position="223"/>
        <end position="246"/>
    </location>
</feature>
<keyword evidence="1" id="KW-0812">Transmembrane</keyword>
<keyword evidence="1" id="KW-1133">Transmembrane helix</keyword>
<evidence type="ECO:0000313" key="2">
    <source>
        <dbReference type="EMBL" id="OGG16686.1"/>
    </source>
</evidence>
<evidence type="ECO:0000313" key="3">
    <source>
        <dbReference type="Proteomes" id="UP000176923"/>
    </source>
</evidence>
<gene>
    <name evidence="2" type="ORF">A3D77_02900</name>
</gene>
<name>A0A1F5ZW16_9BACT</name>
<feature type="transmembrane region" description="Helical" evidence="1">
    <location>
        <begin position="178"/>
        <end position="211"/>
    </location>
</feature>
<reference evidence="2 3" key="1">
    <citation type="journal article" date="2016" name="Nat. Commun.">
        <title>Thousands of microbial genomes shed light on interconnected biogeochemical processes in an aquifer system.</title>
        <authorList>
            <person name="Anantharaman K."/>
            <person name="Brown C.T."/>
            <person name="Hug L.A."/>
            <person name="Sharon I."/>
            <person name="Castelle C.J."/>
            <person name="Probst A.J."/>
            <person name="Thomas B.C."/>
            <person name="Singh A."/>
            <person name="Wilkins M.J."/>
            <person name="Karaoz U."/>
            <person name="Brodie E.L."/>
            <person name="Williams K.H."/>
            <person name="Hubbard S.S."/>
            <person name="Banfield J.F."/>
        </authorList>
    </citation>
    <scope>NUCLEOTIDE SEQUENCE [LARGE SCALE GENOMIC DNA]</scope>
</reference>
<comment type="caution">
    <text evidence="2">The sequence shown here is derived from an EMBL/GenBank/DDBJ whole genome shotgun (WGS) entry which is preliminary data.</text>
</comment>
<dbReference type="Proteomes" id="UP000176923">
    <property type="component" value="Unassembled WGS sequence"/>
</dbReference>
<dbReference type="EMBL" id="MFJL01000009">
    <property type="protein sequence ID" value="OGG16686.1"/>
    <property type="molecule type" value="Genomic_DNA"/>
</dbReference>
<feature type="transmembrane region" description="Helical" evidence="1">
    <location>
        <begin position="35"/>
        <end position="56"/>
    </location>
</feature>
<dbReference type="Pfam" id="PF06691">
    <property type="entry name" value="DUF1189"/>
    <property type="match status" value="1"/>
</dbReference>
<accession>A0A1F5ZW16</accession>
<dbReference type="STRING" id="1798382.A3D77_02900"/>
<dbReference type="AlphaFoldDB" id="A0A1F5ZW16"/>